<dbReference type="RefSeq" id="WP_353566600.1">
    <property type="nucleotide sequence ID" value="NZ_BAABRI010000008.1"/>
</dbReference>
<protein>
    <recommendedName>
        <fullName evidence="2">3-keto-alpha-glucoside-1,2-lyase/3-keto-2-hydroxy-glucal hydratase domain-containing protein</fullName>
    </recommendedName>
</protein>
<evidence type="ECO:0000313" key="3">
    <source>
        <dbReference type="EMBL" id="GAA5482456.1"/>
    </source>
</evidence>
<dbReference type="Proteomes" id="UP001476282">
    <property type="component" value="Unassembled WGS sequence"/>
</dbReference>
<accession>A0ABP9ULH9</accession>
<dbReference type="EMBL" id="BAABRI010000008">
    <property type="protein sequence ID" value="GAA5482456.1"/>
    <property type="molecule type" value="Genomic_DNA"/>
</dbReference>
<gene>
    <name evidence="3" type="ORF">Hsar01_01678</name>
</gene>
<evidence type="ECO:0000313" key="4">
    <source>
        <dbReference type="Proteomes" id="UP001476282"/>
    </source>
</evidence>
<organism evidence="3 4">
    <name type="scientific">Haloferula sargassicola</name>
    <dbReference type="NCBI Taxonomy" id="490096"/>
    <lineage>
        <taxon>Bacteria</taxon>
        <taxon>Pseudomonadati</taxon>
        <taxon>Verrucomicrobiota</taxon>
        <taxon>Verrucomicrobiia</taxon>
        <taxon>Verrucomicrobiales</taxon>
        <taxon>Verrucomicrobiaceae</taxon>
        <taxon>Haloferula</taxon>
    </lineage>
</organism>
<evidence type="ECO:0000256" key="1">
    <source>
        <dbReference type="SAM" id="SignalP"/>
    </source>
</evidence>
<evidence type="ECO:0000259" key="2">
    <source>
        <dbReference type="Pfam" id="PF06439"/>
    </source>
</evidence>
<dbReference type="Pfam" id="PF06439">
    <property type="entry name" value="3keto-disac_hyd"/>
    <property type="match status" value="1"/>
</dbReference>
<sequence>MKAIFILLATSLAALANPEPQFQNNSLDGWKREGADAWSLADGVLTGTNDEKKTGSILWSKESFEDFAIEFEFRFSGDIDSGVFLRKENDQIQIGVSRSLKRDMTGSPYIASEGGYPVEAKGVAELLKKGDWNRMRIEARGPEYRVFLGGKEVAVYHSKTAAEKGPVGFQVHPGVEMTIEFRNISIGKLES</sequence>
<feature type="chain" id="PRO_5045589917" description="3-keto-alpha-glucoside-1,2-lyase/3-keto-2-hydroxy-glucal hydratase domain-containing protein" evidence="1">
    <location>
        <begin position="17"/>
        <end position="191"/>
    </location>
</feature>
<keyword evidence="1" id="KW-0732">Signal</keyword>
<feature type="domain" description="3-keto-alpha-glucoside-1,2-lyase/3-keto-2-hydroxy-glucal hydratase" evidence="2">
    <location>
        <begin position="22"/>
        <end position="186"/>
    </location>
</feature>
<dbReference type="InterPro" id="IPR010496">
    <property type="entry name" value="AL/BT2_dom"/>
</dbReference>
<feature type="signal peptide" evidence="1">
    <location>
        <begin position="1"/>
        <end position="16"/>
    </location>
</feature>
<name>A0ABP9ULH9_9BACT</name>
<dbReference type="Gene3D" id="2.60.120.560">
    <property type="entry name" value="Exo-inulinase, domain 1"/>
    <property type="match status" value="1"/>
</dbReference>
<proteinExistence type="predicted"/>
<reference evidence="3 4" key="1">
    <citation type="submission" date="2024-02" db="EMBL/GenBank/DDBJ databases">
        <title>Haloferula sargassicola NBRC 104335.</title>
        <authorList>
            <person name="Ichikawa N."/>
            <person name="Katano-Makiyama Y."/>
            <person name="Hidaka K."/>
        </authorList>
    </citation>
    <scope>NUCLEOTIDE SEQUENCE [LARGE SCALE GENOMIC DNA]</scope>
    <source>
        <strain evidence="3 4">NBRC 104335</strain>
    </source>
</reference>
<keyword evidence="4" id="KW-1185">Reference proteome</keyword>
<comment type="caution">
    <text evidence="3">The sequence shown here is derived from an EMBL/GenBank/DDBJ whole genome shotgun (WGS) entry which is preliminary data.</text>
</comment>